<dbReference type="Gene3D" id="1.10.287.110">
    <property type="entry name" value="DnaJ domain"/>
    <property type="match status" value="1"/>
</dbReference>
<dbReference type="Pfam" id="PF00226">
    <property type="entry name" value="DnaJ"/>
    <property type="match status" value="1"/>
</dbReference>
<dbReference type="PRINTS" id="PR00625">
    <property type="entry name" value="JDOMAIN"/>
</dbReference>
<dbReference type="Proteomes" id="UP000250043">
    <property type="component" value="Unassembled WGS sequence"/>
</dbReference>
<feature type="compositionally biased region" description="Low complexity" evidence="1">
    <location>
        <begin position="50"/>
        <end position="66"/>
    </location>
</feature>
<dbReference type="EMBL" id="KV722406">
    <property type="protein sequence ID" value="OCH90337.1"/>
    <property type="molecule type" value="Genomic_DNA"/>
</dbReference>
<evidence type="ECO:0000259" key="2">
    <source>
        <dbReference type="PROSITE" id="PS50076"/>
    </source>
</evidence>
<dbReference type="AlphaFoldDB" id="A0A8E2B178"/>
<dbReference type="InterPro" id="IPR001623">
    <property type="entry name" value="DnaJ_domain"/>
</dbReference>
<feature type="region of interest" description="Disordered" evidence="1">
    <location>
        <begin position="26"/>
        <end position="78"/>
    </location>
</feature>
<protein>
    <submittedName>
        <fullName evidence="3">DnaJ-domain-containing protein</fullName>
    </submittedName>
</protein>
<evidence type="ECO:0000313" key="4">
    <source>
        <dbReference type="Proteomes" id="UP000250043"/>
    </source>
</evidence>
<evidence type="ECO:0000256" key="1">
    <source>
        <dbReference type="SAM" id="MobiDB-lite"/>
    </source>
</evidence>
<dbReference type="CDD" id="cd06257">
    <property type="entry name" value="DnaJ"/>
    <property type="match status" value="1"/>
</dbReference>
<dbReference type="PROSITE" id="PS50076">
    <property type="entry name" value="DNAJ_2"/>
    <property type="match status" value="1"/>
</dbReference>
<keyword evidence="4" id="KW-1185">Reference proteome</keyword>
<reference evidence="3 4" key="1">
    <citation type="submission" date="2016-07" db="EMBL/GenBank/DDBJ databases">
        <title>Draft genome of the white-rot fungus Obba rivulosa 3A-2.</title>
        <authorList>
            <consortium name="DOE Joint Genome Institute"/>
            <person name="Miettinen O."/>
            <person name="Riley R."/>
            <person name="Acob R."/>
            <person name="Barry K."/>
            <person name="Cullen D."/>
            <person name="De Vries R."/>
            <person name="Hainaut M."/>
            <person name="Hatakka A."/>
            <person name="Henrissat B."/>
            <person name="Hilden K."/>
            <person name="Kuo R."/>
            <person name="Labutti K."/>
            <person name="Lipzen A."/>
            <person name="Makela M.R."/>
            <person name="Sandor L."/>
            <person name="Spatafora J.W."/>
            <person name="Grigoriev I.V."/>
            <person name="Hibbett D.S."/>
        </authorList>
    </citation>
    <scope>NUCLEOTIDE SEQUENCE [LARGE SCALE GENOMIC DNA]</scope>
    <source>
        <strain evidence="3 4">3A-2</strain>
    </source>
</reference>
<organism evidence="3 4">
    <name type="scientific">Obba rivulosa</name>
    <dbReference type="NCBI Taxonomy" id="1052685"/>
    <lineage>
        <taxon>Eukaryota</taxon>
        <taxon>Fungi</taxon>
        <taxon>Dikarya</taxon>
        <taxon>Basidiomycota</taxon>
        <taxon>Agaricomycotina</taxon>
        <taxon>Agaricomycetes</taxon>
        <taxon>Polyporales</taxon>
        <taxon>Gelatoporiaceae</taxon>
        <taxon>Obba</taxon>
    </lineage>
</organism>
<gene>
    <name evidence="3" type="ORF">OBBRIDRAFT_835107</name>
</gene>
<dbReference type="PANTHER" id="PTHR44825">
    <property type="match status" value="1"/>
</dbReference>
<evidence type="ECO:0000313" key="3">
    <source>
        <dbReference type="EMBL" id="OCH90337.1"/>
    </source>
</evidence>
<dbReference type="InterPro" id="IPR052763">
    <property type="entry name" value="DnaJ_C4"/>
</dbReference>
<accession>A0A8E2B178</accession>
<sequence length="329" mass="37241">MFSRVLSSASSFFHLPIDDDDDDAFDSAPRHILWTSPDATDSDDSDDSSSRTSTPSSPSSSSLHVPDVPPAPPPPKKNKSVIREILSQDDLYVILGVARSSALDKYSLRRAYLTRSKECHPDKFPDDPEATKAFQKVSVAYDVLSKPSSRRSYDSRPRNTPYDFFSSRPFSHSEETFRGVLFGVFNDLLDGDLEMVRSLLRTVNDMNPSLRIGEDGINSVLVTLQSIRERALTCRACILALHNELTHMLDVQREFRELSYFDLRRRSRLTIQLARLLVCLPIALDEAIRQQRQDMAGAASPRGVMLNRRVHSLLRGIGLVLERMERFLR</sequence>
<dbReference type="SUPFAM" id="SSF46565">
    <property type="entry name" value="Chaperone J-domain"/>
    <property type="match status" value="1"/>
</dbReference>
<dbReference type="PANTHER" id="PTHR44825:SF1">
    <property type="entry name" value="DNAJ HOMOLOG SUBFAMILY C MEMBER 4"/>
    <property type="match status" value="1"/>
</dbReference>
<feature type="domain" description="J" evidence="2">
    <location>
        <begin position="90"/>
        <end position="157"/>
    </location>
</feature>
<proteinExistence type="predicted"/>
<name>A0A8E2B178_9APHY</name>
<dbReference type="SMART" id="SM00271">
    <property type="entry name" value="DnaJ"/>
    <property type="match status" value="1"/>
</dbReference>
<dbReference type="OrthoDB" id="259708at2759"/>
<dbReference type="InterPro" id="IPR036869">
    <property type="entry name" value="J_dom_sf"/>
</dbReference>